<dbReference type="InParanoid" id="A0A1D3CXV4"/>
<dbReference type="VEuPathDB" id="ToxoDB:cyc_01369"/>
<comment type="caution">
    <text evidence="2">The sequence shown here is derived from an EMBL/GenBank/DDBJ whole genome shotgun (WGS) entry which is preliminary data.</text>
</comment>
<feature type="region of interest" description="Disordered" evidence="1">
    <location>
        <begin position="1"/>
        <end position="79"/>
    </location>
</feature>
<sequence length="163" mass="17983">MQPFHEHSGSSNNNGIASPESLLSDPGAALQQQPPLSIRNRRRRKRGCRGSSQRLSNEKRPQRANSLRPTGARECPRQIPQELPVSTAERELRVLPALRQGSPLGPLLYAVFVPQECPLEVAEILHGGILKMQSLHGPYGRKSFLEANSDRAPLESIGSSPRR</sequence>
<keyword evidence="3" id="KW-1185">Reference proteome</keyword>
<dbReference type="AlphaFoldDB" id="A0A1D3CXV4"/>
<accession>A0A1D3CXV4</accession>
<feature type="compositionally biased region" description="Basic residues" evidence="1">
    <location>
        <begin position="39"/>
        <end position="48"/>
    </location>
</feature>
<dbReference type="Proteomes" id="UP000095192">
    <property type="component" value="Unassembled WGS sequence"/>
</dbReference>
<reference evidence="2 3" key="1">
    <citation type="journal article" date="2016" name="BMC Genomics">
        <title>Comparative genomics reveals Cyclospora cayetanensis possesses coccidia-like metabolism and invasion components but unique surface antigens.</title>
        <authorList>
            <person name="Liu S."/>
            <person name="Wang L."/>
            <person name="Zheng H."/>
            <person name="Xu Z."/>
            <person name="Roellig D.M."/>
            <person name="Li N."/>
            <person name="Frace M.A."/>
            <person name="Tang K."/>
            <person name="Arrowood M.J."/>
            <person name="Moss D.M."/>
            <person name="Zhang L."/>
            <person name="Feng Y."/>
            <person name="Xiao L."/>
        </authorList>
    </citation>
    <scope>NUCLEOTIDE SEQUENCE [LARGE SCALE GENOMIC DNA]</scope>
    <source>
        <strain evidence="2 3">CHN_HEN01</strain>
    </source>
</reference>
<organism evidence="2 3">
    <name type="scientific">Cyclospora cayetanensis</name>
    <dbReference type="NCBI Taxonomy" id="88456"/>
    <lineage>
        <taxon>Eukaryota</taxon>
        <taxon>Sar</taxon>
        <taxon>Alveolata</taxon>
        <taxon>Apicomplexa</taxon>
        <taxon>Conoidasida</taxon>
        <taxon>Coccidia</taxon>
        <taxon>Eucoccidiorida</taxon>
        <taxon>Eimeriorina</taxon>
        <taxon>Eimeriidae</taxon>
        <taxon>Cyclospora</taxon>
    </lineage>
</organism>
<gene>
    <name evidence="2" type="ORF">cyc_01369</name>
</gene>
<evidence type="ECO:0000313" key="3">
    <source>
        <dbReference type="Proteomes" id="UP000095192"/>
    </source>
</evidence>
<evidence type="ECO:0000313" key="2">
    <source>
        <dbReference type="EMBL" id="OEH76031.1"/>
    </source>
</evidence>
<name>A0A1D3CXV4_9EIME</name>
<dbReference type="EMBL" id="JROU02001542">
    <property type="protein sequence ID" value="OEH76031.1"/>
    <property type="molecule type" value="Genomic_DNA"/>
</dbReference>
<evidence type="ECO:0000256" key="1">
    <source>
        <dbReference type="SAM" id="MobiDB-lite"/>
    </source>
</evidence>
<proteinExistence type="predicted"/>
<protein>
    <submittedName>
        <fullName evidence="2">Uncharacterized protein</fullName>
    </submittedName>
</protein>